<dbReference type="AlphaFoldDB" id="A0A9X0AWY6"/>
<feature type="region of interest" description="Disordered" evidence="1">
    <location>
        <begin position="32"/>
        <end position="195"/>
    </location>
</feature>
<protein>
    <recommendedName>
        <fullName evidence="2">Myb-like DNA-binding domain-containing protein</fullName>
    </recommendedName>
</protein>
<feature type="compositionally biased region" description="Acidic residues" evidence="1">
    <location>
        <begin position="97"/>
        <end position="109"/>
    </location>
</feature>
<sequence>MSSDAEKKLLASILNQVNIGHIDWDKVAKDVSVPTKSAAQMRWTRFKKTLPTFNQEPNGNGTASPPATPKKRQSPTKSKAPKGSHKKKQKRSKFGIDSDDEDEDEDDDKEENKKITPATPARSLPSRKAKTRSRIKEALTSDEEEEEEDEIKADVKDEEQIENDETQGTEYTEETIASGGAVVDSGCNFNGDMEA</sequence>
<evidence type="ECO:0000259" key="2">
    <source>
        <dbReference type="Pfam" id="PF22980"/>
    </source>
</evidence>
<reference evidence="3" key="1">
    <citation type="submission" date="2022-11" db="EMBL/GenBank/DDBJ databases">
        <title>Genome Resource of Sclerotinia nivalis Strain SnTB1, a Plant Pathogen Isolated from American Ginseng.</title>
        <authorList>
            <person name="Fan S."/>
        </authorList>
    </citation>
    <scope>NUCLEOTIDE SEQUENCE</scope>
    <source>
        <strain evidence="3">SnTB1</strain>
    </source>
</reference>
<dbReference type="InterPro" id="IPR054505">
    <property type="entry name" value="Myb_DNA-bind_8"/>
</dbReference>
<dbReference type="EMBL" id="JAPEIS010000002">
    <property type="protein sequence ID" value="KAJ8068698.1"/>
    <property type="molecule type" value="Genomic_DNA"/>
</dbReference>
<organism evidence="3 4">
    <name type="scientific">Sclerotinia nivalis</name>
    <dbReference type="NCBI Taxonomy" id="352851"/>
    <lineage>
        <taxon>Eukaryota</taxon>
        <taxon>Fungi</taxon>
        <taxon>Dikarya</taxon>
        <taxon>Ascomycota</taxon>
        <taxon>Pezizomycotina</taxon>
        <taxon>Leotiomycetes</taxon>
        <taxon>Helotiales</taxon>
        <taxon>Sclerotiniaceae</taxon>
        <taxon>Sclerotinia</taxon>
    </lineage>
</organism>
<evidence type="ECO:0000313" key="3">
    <source>
        <dbReference type="EMBL" id="KAJ8068698.1"/>
    </source>
</evidence>
<evidence type="ECO:0000256" key="1">
    <source>
        <dbReference type="SAM" id="MobiDB-lite"/>
    </source>
</evidence>
<dbReference type="Proteomes" id="UP001152300">
    <property type="component" value="Unassembled WGS sequence"/>
</dbReference>
<proteinExistence type="predicted"/>
<name>A0A9X0AWY6_9HELO</name>
<feature type="compositionally biased region" description="Polar residues" evidence="1">
    <location>
        <begin position="51"/>
        <end position="65"/>
    </location>
</feature>
<keyword evidence="4" id="KW-1185">Reference proteome</keyword>
<dbReference type="OrthoDB" id="5353914at2759"/>
<dbReference type="Pfam" id="PF22980">
    <property type="entry name" value="Myb_DNA-bind_8"/>
    <property type="match status" value="1"/>
</dbReference>
<feature type="compositionally biased region" description="Acidic residues" evidence="1">
    <location>
        <begin position="140"/>
        <end position="173"/>
    </location>
</feature>
<feature type="compositionally biased region" description="Basic residues" evidence="1">
    <location>
        <begin position="69"/>
        <end position="93"/>
    </location>
</feature>
<gene>
    <name evidence="3" type="ORF">OCU04_002397</name>
</gene>
<evidence type="ECO:0000313" key="4">
    <source>
        <dbReference type="Proteomes" id="UP001152300"/>
    </source>
</evidence>
<comment type="caution">
    <text evidence="3">The sequence shown here is derived from an EMBL/GenBank/DDBJ whole genome shotgun (WGS) entry which is preliminary data.</text>
</comment>
<feature type="domain" description="Myb-like DNA-binding" evidence="2">
    <location>
        <begin position="4"/>
        <end position="50"/>
    </location>
</feature>
<accession>A0A9X0AWY6</accession>